<sequence>MKIADAPKWEQVDLPNGHLWWRSPLNAAPELVNSESITEFVSAQRSNWGAIIQRGDRVWAITDGLRSFPILYTHIDGELVLSSSPNELTALMEEPVRNEDAALEFLHTGFVLGTDTLIEDVQTVPAGTIAEFSPSQDVRFESHASAFNHEQTQDDPDTFMEEFYETILEVTSKFVDDSNGHQILIPLSGGADSRLFMTALKEVGAKNVLAFTYGVKNSSEAEISRLVATGLGYEWKFVELDPVKVRQRWYAPETTAFLKDTWSANALPHIQDWYALRELQKDPDVDPRGVVSPGHTIVGNEHDAWAYDPNRTLGYGEMARVLAEHHFILQGDPDFAATHSYSRNKISAFLRQYWPNADQLEKILVFIQLNLLERQAKYINNSVRAYEHFGFQWAMPMLEAKVWDSWFTGTPNAWGDDREPYVHFTNERYEQVSGTALPNFGGPAAKLDPTFKNVLKTGLEYVGLSNIIEKAYAAHVTRHHPMAFEALTGNLTPRQLDWKLLKGKTILGIYSELFVNGTWTPGGAVLPEHR</sequence>
<comment type="pathway">
    <text evidence="1">Amino-acid biosynthesis; L-asparagine biosynthesis; L-asparagine from L-aspartate (L-Gln route): step 1/1.</text>
</comment>
<dbReference type="InterPro" id="IPR014729">
    <property type="entry name" value="Rossmann-like_a/b/a_fold"/>
</dbReference>
<evidence type="ECO:0000313" key="5">
    <source>
        <dbReference type="EMBL" id="EPD30831.1"/>
    </source>
</evidence>
<keyword evidence="3" id="KW-0061">Asparagine biosynthesis</keyword>
<comment type="catalytic activity">
    <reaction evidence="4">
        <text>L-aspartate + L-glutamine + ATP + H2O = L-asparagine + L-glutamate + AMP + diphosphate + H(+)</text>
        <dbReference type="Rhea" id="RHEA:12228"/>
        <dbReference type="ChEBI" id="CHEBI:15377"/>
        <dbReference type="ChEBI" id="CHEBI:15378"/>
        <dbReference type="ChEBI" id="CHEBI:29985"/>
        <dbReference type="ChEBI" id="CHEBI:29991"/>
        <dbReference type="ChEBI" id="CHEBI:30616"/>
        <dbReference type="ChEBI" id="CHEBI:33019"/>
        <dbReference type="ChEBI" id="CHEBI:58048"/>
        <dbReference type="ChEBI" id="CHEBI:58359"/>
        <dbReference type="ChEBI" id="CHEBI:456215"/>
        <dbReference type="EC" id="6.3.5.4"/>
    </reaction>
</comment>
<dbReference type="InterPro" id="IPR029055">
    <property type="entry name" value="Ntn_hydrolases_N"/>
</dbReference>
<evidence type="ECO:0000256" key="4">
    <source>
        <dbReference type="ARBA" id="ARBA00048741"/>
    </source>
</evidence>
<dbReference type="InterPro" id="IPR051786">
    <property type="entry name" value="ASN_synthetase/amidase"/>
</dbReference>
<dbReference type="GO" id="GO:0006529">
    <property type="term" value="P:asparagine biosynthetic process"/>
    <property type="evidence" value="ECO:0007669"/>
    <property type="project" value="UniProtKB-KW"/>
</dbReference>
<dbReference type="SUPFAM" id="SSF52402">
    <property type="entry name" value="Adenine nucleotide alpha hydrolases-like"/>
    <property type="match status" value="1"/>
</dbReference>
<dbReference type="EMBL" id="AGWN01000001">
    <property type="protein sequence ID" value="EPD30831.1"/>
    <property type="molecule type" value="Genomic_DNA"/>
</dbReference>
<dbReference type="RefSeq" id="WP_016443943.1">
    <property type="nucleotide sequence ID" value="NZ_KE150266.1"/>
</dbReference>
<reference evidence="5 6" key="1">
    <citation type="submission" date="2013-05" db="EMBL/GenBank/DDBJ databases">
        <title>The Genome Sequence of Actinomyces europaeus ACS-120-V-COL10B.</title>
        <authorList>
            <consortium name="The Broad Institute Genomics Platform"/>
            <person name="Earl A."/>
            <person name="Ward D."/>
            <person name="Feldgarden M."/>
            <person name="Gevers D."/>
            <person name="Saerens B."/>
            <person name="Vaneechoutte M."/>
            <person name="Walker B."/>
            <person name="Young S."/>
            <person name="Zeng Q."/>
            <person name="Gargeya S."/>
            <person name="Fitzgerald M."/>
            <person name="Haas B."/>
            <person name="Abouelleil A."/>
            <person name="Allen A.W."/>
            <person name="Alvarado L."/>
            <person name="Arachchi H.M."/>
            <person name="Berlin A.M."/>
            <person name="Chapman S.B."/>
            <person name="Gainer-Dewar J."/>
            <person name="Goldberg J."/>
            <person name="Griggs A."/>
            <person name="Gujja S."/>
            <person name="Hansen M."/>
            <person name="Howarth C."/>
            <person name="Imamovic A."/>
            <person name="Ireland A."/>
            <person name="Larimer J."/>
            <person name="McCowan C."/>
            <person name="Murphy C."/>
            <person name="Pearson M."/>
            <person name="Poon T.W."/>
            <person name="Priest M."/>
            <person name="Roberts A."/>
            <person name="Saif S."/>
            <person name="Shea T."/>
            <person name="Sisk P."/>
            <person name="Sykes S."/>
            <person name="Wortman J."/>
            <person name="Nusbaum C."/>
            <person name="Birren B."/>
        </authorList>
    </citation>
    <scope>NUCLEOTIDE SEQUENCE [LARGE SCALE GENOMIC DNA]</scope>
    <source>
        <strain evidence="5 6">ACS-120-V-Col10b</strain>
    </source>
</reference>
<dbReference type="OrthoDB" id="4897717at2"/>
<dbReference type="SUPFAM" id="SSF56235">
    <property type="entry name" value="N-terminal nucleophile aminohydrolases (Ntn hydrolases)"/>
    <property type="match status" value="1"/>
</dbReference>
<dbReference type="Proteomes" id="UP000014387">
    <property type="component" value="Unassembled WGS sequence"/>
</dbReference>
<dbReference type="GO" id="GO:0004066">
    <property type="term" value="F:asparagine synthase (glutamine-hydrolyzing) activity"/>
    <property type="evidence" value="ECO:0007669"/>
    <property type="project" value="UniProtKB-EC"/>
</dbReference>
<gene>
    <name evidence="5" type="ORF">HMPREF9238_00586</name>
</gene>
<keyword evidence="3" id="KW-0028">Amino-acid biosynthesis</keyword>
<name>A0A9W5VWD2_9ACTO</name>
<dbReference type="AlphaFoldDB" id="A0A9W5VWD2"/>
<comment type="caution">
    <text evidence="5">The sequence shown here is derived from an EMBL/GenBank/DDBJ whole genome shotgun (WGS) entry which is preliminary data.</text>
</comment>
<evidence type="ECO:0000256" key="3">
    <source>
        <dbReference type="ARBA" id="ARBA00022888"/>
    </source>
</evidence>
<protein>
    <recommendedName>
        <fullName evidence="2">asparagine synthase (glutamine-hydrolyzing)</fullName>
        <ecNumber evidence="2">6.3.5.4</ecNumber>
    </recommendedName>
</protein>
<keyword evidence="6" id="KW-1185">Reference proteome</keyword>
<accession>A0A9W5VWD2</accession>
<dbReference type="PANTHER" id="PTHR43284:SF1">
    <property type="entry name" value="ASPARAGINE SYNTHETASE"/>
    <property type="match status" value="1"/>
</dbReference>
<dbReference type="EC" id="6.3.5.4" evidence="2"/>
<dbReference type="PANTHER" id="PTHR43284">
    <property type="entry name" value="ASPARAGINE SYNTHETASE (GLUTAMINE-HYDROLYZING)"/>
    <property type="match status" value="1"/>
</dbReference>
<evidence type="ECO:0000313" key="6">
    <source>
        <dbReference type="Proteomes" id="UP000014387"/>
    </source>
</evidence>
<organism evidence="5 6">
    <name type="scientific">Gleimia europaea ACS-120-V-Col10b</name>
    <dbReference type="NCBI Taxonomy" id="883069"/>
    <lineage>
        <taxon>Bacteria</taxon>
        <taxon>Bacillati</taxon>
        <taxon>Actinomycetota</taxon>
        <taxon>Actinomycetes</taxon>
        <taxon>Actinomycetales</taxon>
        <taxon>Actinomycetaceae</taxon>
        <taxon>Gleimia</taxon>
    </lineage>
</organism>
<evidence type="ECO:0000256" key="2">
    <source>
        <dbReference type="ARBA" id="ARBA00012737"/>
    </source>
</evidence>
<proteinExistence type="predicted"/>
<dbReference type="Gene3D" id="3.40.50.620">
    <property type="entry name" value="HUPs"/>
    <property type="match status" value="1"/>
</dbReference>
<evidence type="ECO:0000256" key="1">
    <source>
        <dbReference type="ARBA" id="ARBA00005187"/>
    </source>
</evidence>